<keyword evidence="1" id="KW-0812">Transmembrane</keyword>
<evidence type="ECO:0000313" key="2">
    <source>
        <dbReference type="EMBL" id="GGL33579.1"/>
    </source>
</evidence>
<feature type="transmembrane region" description="Helical" evidence="1">
    <location>
        <begin position="49"/>
        <end position="70"/>
    </location>
</feature>
<accession>A0A830FA12</accession>
<keyword evidence="1" id="KW-1133">Transmembrane helix</keyword>
<proteinExistence type="predicted"/>
<organism evidence="2 3">
    <name type="scientific">Halarchaeum grantii</name>
    <dbReference type="NCBI Taxonomy" id="1193105"/>
    <lineage>
        <taxon>Archaea</taxon>
        <taxon>Methanobacteriati</taxon>
        <taxon>Methanobacteriota</taxon>
        <taxon>Stenosarchaea group</taxon>
        <taxon>Halobacteria</taxon>
        <taxon>Halobacteriales</taxon>
        <taxon>Halobacteriaceae</taxon>
    </lineage>
</organism>
<comment type="caution">
    <text evidence="2">The sequence shown here is derived from an EMBL/GenBank/DDBJ whole genome shotgun (WGS) entry which is preliminary data.</text>
</comment>
<dbReference type="InterPro" id="IPR055955">
    <property type="entry name" value="DUF7533"/>
</dbReference>
<reference evidence="2 3" key="1">
    <citation type="journal article" date="2019" name="Int. J. Syst. Evol. Microbiol.">
        <title>The Global Catalogue of Microorganisms (GCM) 10K type strain sequencing project: providing services to taxonomists for standard genome sequencing and annotation.</title>
        <authorList>
            <consortium name="The Broad Institute Genomics Platform"/>
            <consortium name="The Broad Institute Genome Sequencing Center for Infectious Disease"/>
            <person name="Wu L."/>
            <person name="Ma J."/>
        </authorList>
    </citation>
    <scope>NUCLEOTIDE SEQUENCE [LARGE SCALE GENOMIC DNA]</scope>
    <source>
        <strain evidence="2 3">JCM 19585</strain>
    </source>
</reference>
<dbReference type="EMBL" id="BMPF01000002">
    <property type="protein sequence ID" value="GGL33579.1"/>
    <property type="molecule type" value="Genomic_DNA"/>
</dbReference>
<gene>
    <name evidence="2" type="ORF">GCM10009037_16520</name>
</gene>
<keyword evidence="1" id="KW-0472">Membrane</keyword>
<evidence type="ECO:0000256" key="1">
    <source>
        <dbReference type="SAM" id="Phobius"/>
    </source>
</evidence>
<sequence>MLSLSVPAVRHNAYPVRGTRRVSMGVLSQLSFVVTLAFCAPLIVLGTQFALAGDALALLFLGLAALVLGVERYLLTPDDVAVGAVERVVGVVAKDPDAESGRERES</sequence>
<keyword evidence="3" id="KW-1185">Reference proteome</keyword>
<evidence type="ECO:0000313" key="3">
    <source>
        <dbReference type="Proteomes" id="UP000628840"/>
    </source>
</evidence>
<dbReference type="Proteomes" id="UP000628840">
    <property type="component" value="Unassembled WGS sequence"/>
</dbReference>
<dbReference type="Pfam" id="PF24377">
    <property type="entry name" value="DUF7533"/>
    <property type="match status" value="1"/>
</dbReference>
<dbReference type="AlphaFoldDB" id="A0A830FA12"/>
<feature type="transmembrane region" description="Helical" evidence="1">
    <location>
        <begin position="21"/>
        <end position="43"/>
    </location>
</feature>
<protein>
    <submittedName>
        <fullName evidence="2">Uncharacterized protein</fullName>
    </submittedName>
</protein>
<name>A0A830FA12_9EURY</name>